<organism evidence="1 2">
    <name type="scientific">Leptospira johnsonii</name>
    <dbReference type="NCBI Taxonomy" id="1917820"/>
    <lineage>
        <taxon>Bacteria</taxon>
        <taxon>Pseudomonadati</taxon>
        <taxon>Spirochaetota</taxon>
        <taxon>Spirochaetia</taxon>
        <taxon>Leptospirales</taxon>
        <taxon>Leptospiraceae</taxon>
        <taxon>Leptospira</taxon>
    </lineage>
</organism>
<reference evidence="1 2" key="1">
    <citation type="submission" date="2018-02" db="EMBL/GenBank/DDBJ databases">
        <title>Novel Leptospira species isolated from soil and water in Japan.</title>
        <authorList>
            <person name="Nakao R."/>
            <person name="Masuzawa T."/>
        </authorList>
    </citation>
    <scope>NUCLEOTIDE SEQUENCE [LARGE SCALE GENOMIC DNA]</scope>
    <source>
        <strain evidence="1 2">E8</strain>
    </source>
</reference>
<dbReference type="AlphaFoldDB" id="A0A2P2D7V0"/>
<gene>
    <name evidence="1" type="ORF">LPTSP1_37250</name>
</gene>
<comment type="caution">
    <text evidence="1">The sequence shown here is derived from an EMBL/GenBank/DDBJ whole genome shotgun (WGS) entry which is preliminary data.</text>
</comment>
<evidence type="ECO:0000313" key="1">
    <source>
        <dbReference type="EMBL" id="GBF40707.1"/>
    </source>
</evidence>
<keyword evidence="2" id="KW-1185">Reference proteome</keyword>
<dbReference type="EMBL" id="BFAY01000013">
    <property type="protein sequence ID" value="GBF40707.1"/>
    <property type="molecule type" value="Genomic_DNA"/>
</dbReference>
<dbReference type="RefSeq" id="WP_108930303.1">
    <property type="nucleotide sequence ID" value="NZ_BFAY01000013.1"/>
</dbReference>
<protein>
    <submittedName>
        <fullName evidence="1">Uncharacterized protein</fullName>
    </submittedName>
</protein>
<sequence length="92" mass="10858">MTPDKITMEYIESICVSENPPAEIIMKDEDFDRMLDEAEKDRKSYEYTPYDLFKRVGSFLYRAQVGNVLVRRENMPKVKQYKEPSGILDLTK</sequence>
<dbReference type="Proteomes" id="UP000245076">
    <property type="component" value="Unassembled WGS sequence"/>
</dbReference>
<accession>A0A2P2D7V0</accession>
<proteinExistence type="predicted"/>
<evidence type="ECO:0000313" key="2">
    <source>
        <dbReference type="Proteomes" id="UP000245076"/>
    </source>
</evidence>
<name>A0A2P2D7V0_9LEPT</name>